<gene>
    <name evidence="1" type="ORF">THAOC_26352</name>
</gene>
<protein>
    <submittedName>
        <fullName evidence="1">Uncharacterized protein</fullName>
    </submittedName>
</protein>
<reference evidence="1 2" key="1">
    <citation type="journal article" date="2012" name="Genome Biol.">
        <title>Genome and low-iron response of an oceanic diatom adapted to chronic iron limitation.</title>
        <authorList>
            <person name="Lommer M."/>
            <person name="Specht M."/>
            <person name="Roy A.S."/>
            <person name="Kraemer L."/>
            <person name="Andreson R."/>
            <person name="Gutowska M.A."/>
            <person name="Wolf J."/>
            <person name="Bergner S.V."/>
            <person name="Schilhabel M.B."/>
            <person name="Klostermeier U.C."/>
            <person name="Beiko R.G."/>
            <person name="Rosenstiel P."/>
            <person name="Hippler M."/>
            <person name="Laroche J."/>
        </authorList>
    </citation>
    <scope>NUCLEOTIDE SEQUENCE [LARGE SCALE GENOMIC DNA]</scope>
    <source>
        <strain evidence="1 2">CCMP1005</strain>
    </source>
</reference>
<evidence type="ECO:0000313" key="1">
    <source>
        <dbReference type="EMBL" id="EJK54090.1"/>
    </source>
</evidence>
<accession>K0RLP2</accession>
<name>K0RLP2_THAOC</name>
<keyword evidence="2" id="KW-1185">Reference proteome</keyword>
<dbReference type="EMBL" id="AGNL01036395">
    <property type="protein sequence ID" value="EJK54090.1"/>
    <property type="molecule type" value="Genomic_DNA"/>
</dbReference>
<organism evidence="1 2">
    <name type="scientific">Thalassiosira oceanica</name>
    <name type="common">Marine diatom</name>
    <dbReference type="NCBI Taxonomy" id="159749"/>
    <lineage>
        <taxon>Eukaryota</taxon>
        <taxon>Sar</taxon>
        <taxon>Stramenopiles</taxon>
        <taxon>Ochrophyta</taxon>
        <taxon>Bacillariophyta</taxon>
        <taxon>Coscinodiscophyceae</taxon>
        <taxon>Thalassiosirophycidae</taxon>
        <taxon>Thalassiosirales</taxon>
        <taxon>Thalassiosiraceae</taxon>
        <taxon>Thalassiosira</taxon>
    </lineage>
</organism>
<evidence type="ECO:0000313" key="2">
    <source>
        <dbReference type="Proteomes" id="UP000266841"/>
    </source>
</evidence>
<proteinExistence type="predicted"/>
<dbReference type="Proteomes" id="UP000266841">
    <property type="component" value="Unassembled WGS sequence"/>
</dbReference>
<dbReference type="AlphaFoldDB" id="K0RLP2"/>
<comment type="caution">
    <text evidence="1">The sequence shown here is derived from an EMBL/GenBank/DDBJ whole genome shotgun (WGS) entry which is preliminary data.</text>
</comment>
<sequence length="214" mass="24127">MGLFNNCSNLSEVIFLDGERLLNQEFLDYGFRRERQGLLDQEALDEMLFDVDRDFAFLGCPLTMVKISISWAVTERMTRLPQECMLSVMQKIRGLRHLELHQDGIVLACFPVVSNTPGDETDDDSDTEAEDALEICDTNLETAKSLYQVLQLIAFHEFKESSVLIELAIWKARIDGTTAVPREDCRVAIPDPAKSLIMEYSDFAGVLKPAIEGS</sequence>